<dbReference type="EMBL" id="CAJOAX010004088">
    <property type="protein sequence ID" value="CAF3889132.1"/>
    <property type="molecule type" value="Genomic_DNA"/>
</dbReference>
<gene>
    <name evidence="3" type="ORF">JBS370_LOCUS32522</name>
    <name evidence="2" type="ORF">OTI717_LOCUS23176</name>
    <name evidence="1" type="ORF">ZHD862_LOCUS26007</name>
</gene>
<accession>A0A815AZX4</accession>
<dbReference type="Proteomes" id="UP000663823">
    <property type="component" value="Unassembled WGS sequence"/>
</dbReference>
<reference evidence="1" key="1">
    <citation type="submission" date="2021-02" db="EMBL/GenBank/DDBJ databases">
        <authorList>
            <person name="Nowell W R."/>
        </authorList>
    </citation>
    <scope>NUCLEOTIDE SEQUENCE</scope>
</reference>
<dbReference type="AlphaFoldDB" id="A0A815AZX4"/>
<organism evidence="1 4">
    <name type="scientific">Rotaria sordida</name>
    <dbReference type="NCBI Taxonomy" id="392033"/>
    <lineage>
        <taxon>Eukaryota</taxon>
        <taxon>Metazoa</taxon>
        <taxon>Spiralia</taxon>
        <taxon>Gnathifera</taxon>
        <taxon>Rotifera</taxon>
        <taxon>Eurotatoria</taxon>
        <taxon>Bdelloidea</taxon>
        <taxon>Philodinida</taxon>
        <taxon>Philodinidae</taxon>
        <taxon>Rotaria</taxon>
    </lineage>
</organism>
<dbReference type="Proteomes" id="UP000663864">
    <property type="component" value="Unassembled WGS sequence"/>
</dbReference>
<proteinExistence type="predicted"/>
<evidence type="ECO:0000313" key="2">
    <source>
        <dbReference type="EMBL" id="CAF3889132.1"/>
    </source>
</evidence>
<evidence type="ECO:0000313" key="4">
    <source>
        <dbReference type="Proteomes" id="UP000663864"/>
    </source>
</evidence>
<sequence length="145" mass="16500">MCENVNRDNTSAKCLCPYCSGSIARGLTAINDKNVLECNQLVDSYDSGKPVNFNDLSTKLDYLNPVQCFDILDNLCSKYSSTTENHELDELILKFVVRFRTNGGFFLALKEPQDRRQHLLRRLADSILIKKENVETTNLRPGDIH</sequence>
<name>A0A815AZX4_9BILA</name>
<comment type="caution">
    <text evidence="1">The sequence shown here is derived from an EMBL/GenBank/DDBJ whole genome shotgun (WGS) entry which is preliminary data.</text>
</comment>
<evidence type="ECO:0000313" key="3">
    <source>
        <dbReference type="EMBL" id="CAF4118508.1"/>
    </source>
</evidence>
<evidence type="ECO:0000313" key="1">
    <source>
        <dbReference type="EMBL" id="CAF1263076.1"/>
    </source>
</evidence>
<protein>
    <submittedName>
        <fullName evidence="1">Uncharacterized protein</fullName>
    </submittedName>
</protein>
<dbReference type="EMBL" id="CAJOBD010008678">
    <property type="protein sequence ID" value="CAF4118508.1"/>
    <property type="molecule type" value="Genomic_DNA"/>
</dbReference>
<dbReference type="Proteomes" id="UP000663836">
    <property type="component" value="Unassembled WGS sequence"/>
</dbReference>
<dbReference type="EMBL" id="CAJNOT010001911">
    <property type="protein sequence ID" value="CAF1263076.1"/>
    <property type="molecule type" value="Genomic_DNA"/>
</dbReference>